<evidence type="ECO:0000313" key="1">
    <source>
        <dbReference type="EMBL" id="UTY39016.1"/>
    </source>
</evidence>
<dbReference type="RefSeq" id="WP_290139828.1">
    <property type="nucleotide sequence ID" value="NZ_CP101620.1"/>
</dbReference>
<sequence length="154" mass="18575">METITIKPHHFLDVIKLYGSGIEVFVPDEKMGHNFYQIANQIIQNPYLQCQLTITGDDICLPCRYYQHHQCQDIMTHISNFSSKNQYNQLLDQRIMKLYQLTHQSYQALELCEIFYLHHEWIERIWLEEDEQAVQKRHDFFVKGACLYIKKYKT</sequence>
<accession>A0ABY5I4A1</accession>
<keyword evidence="2" id="KW-1185">Reference proteome</keyword>
<dbReference type="EMBL" id="CP101620">
    <property type="protein sequence ID" value="UTY39016.1"/>
    <property type="molecule type" value="Genomic_DNA"/>
</dbReference>
<reference evidence="1" key="1">
    <citation type="submission" date="2022-07" db="EMBL/GenBank/DDBJ databases">
        <title>Faecal culturing of patients with breast cancer.</title>
        <authorList>
            <person name="Teng N.M.Y."/>
            <person name="Kiu R."/>
            <person name="Evans R."/>
            <person name="Baker D.J."/>
            <person name="Zenner C."/>
            <person name="Robinson S.D."/>
            <person name="Hall L.J."/>
        </authorList>
    </citation>
    <scope>NUCLEOTIDE SEQUENCE</scope>
    <source>
        <strain evidence="1">LH1062</strain>
    </source>
</reference>
<name>A0ABY5I4A1_9FIRM</name>
<organism evidence="1 2">
    <name type="scientific">Allocoprobacillus halotolerans</name>
    <dbReference type="NCBI Taxonomy" id="2944914"/>
    <lineage>
        <taxon>Bacteria</taxon>
        <taxon>Bacillati</taxon>
        <taxon>Bacillota</taxon>
        <taxon>Erysipelotrichia</taxon>
        <taxon>Erysipelotrichales</taxon>
        <taxon>Erysipelotrichaceae</taxon>
        <taxon>Allocoprobacillus</taxon>
    </lineage>
</organism>
<gene>
    <name evidence="1" type="ORF">NMU03_15770</name>
</gene>
<dbReference type="Proteomes" id="UP001060112">
    <property type="component" value="Chromosome"/>
</dbReference>
<protein>
    <submittedName>
        <fullName evidence="1">Uncharacterized protein</fullName>
    </submittedName>
</protein>
<evidence type="ECO:0000313" key="2">
    <source>
        <dbReference type="Proteomes" id="UP001060112"/>
    </source>
</evidence>
<proteinExistence type="predicted"/>